<name>D4F0E7_EDWTA</name>
<keyword evidence="2" id="KW-0812">Transmembrane</keyword>
<dbReference type="EMBL" id="ADGK01000010">
    <property type="protein sequence ID" value="EFE24749.1"/>
    <property type="molecule type" value="Genomic_DNA"/>
</dbReference>
<accession>D4F0E7</accession>
<dbReference type="PANTHER" id="PTHR33219:SF14">
    <property type="entry name" value="PROTEIN COFACTOR ASSEMBLY OF COMPLEX C SUBUNIT B CCB3, CHLOROPLASTIC-RELATED"/>
    <property type="match status" value="1"/>
</dbReference>
<evidence type="ECO:0000256" key="2">
    <source>
        <dbReference type="SAM" id="Phobius"/>
    </source>
</evidence>
<gene>
    <name evidence="3" type="ORF">EDWATA_00171</name>
</gene>
<dbReference type="InterPro" id="IPR003425">
    <property type="entry name" value="CCB3/YggT"/>
</dbReference>
<dbReference type="AlphaFoldDB" id="D4F0E7"/>
<dbReference type="Pfam" id="PF02325">
    <property type="entry name" value="CCB3_YggT"/>
    <property type="match status" value="2"/>
</dbReference>
<sequence length="190" mass="21678">MEKGLFMLTLTFLVKTLLDLYVMVLLLRIWMQWARSDFYNPLSQFIVKLTQPVVAPLRRILPPLGPIDSASLLLAFILMTVKYPLLLLIQSGSLSLSPYNLLFGLISVVKSAGYLVFWVIIIRSIMSWISQGRSPMDYVLYQLTEPMMAPIRRIIPAMGGLDFSAMVVILVLYLLNYLGIDLFGQLWFLL</sequence>
<dbReference type="GO" id="GO:0016020">
    <property type="term" value="C:membrane"/>
    <property type="evidence" value="ECO:0007669"/>
    <property type="project" value="InterPro"/>
</dbReference>
<feature type="transmembrane region" description="Helical" evidence="2">
    <location>
        <begin position="6"/>
        <end position="27"/>
    </location>
</feature>
<keyword evidence="2" id="KW-1133">Transmembrane helix</keyword>
<comment type="similarity">
    <text evidence="1">Belongs to the YggT family.</text>
</comment>
<feature type="transmembrane region" description="Helical" evidence="2">
    <location>
        <begin position="157"/>
        <end position="180"/>
    </location>
</feature>
<reference evidence="3 4" key="1">
    <citation type="submission" date="2010-02" db="EMBL/GenBank/DDBJ databases">
        <authorList>
            <person name="Weinstock G."/>
            <person name="Sodergren E."/>
            <person name="Clifton S."/>
            <person name="Fulton L."/>
            <person name="Fulton B."/>
            <person name="Courtney L."/>
            <person name="Fronick C."/>
            <person name="Harrison M."/>
            <person name="Strong C."/>
            <person name="Farmer C."/>
            <person name="Delahaunty K."/>
            <person name="Markovic C."/>
            <person name="Hall O."/>
            <person name="Minx P."/>
            <person name="Tomlinson C."/>
            <person name="Mitreva M."/>
            <person name="Nelson J."/>
            <person name="Hou S."/>
            <person name="Wollam A."/>
            <person name="Pepin K.H."/>
            <person name="Johnson M."/>
            <person name="Bhonagiri V."/>
            <person name="Zhang X."/>
            <person name="Suruliraj S."/>
            <person name="Warren W."/>
            <person name="Chinwalla A."/>
            <person name="Mardis E.R."/>
            <person name="Wilson R.K."/>
        </authorList>
    </citation>
    <scope>NUCLEOTIDE SEQUENCE [LARGE SCALE GENOMIC DNA]</scope>
    <source>
        <strain evidence="3 4">ATCC 23685</strain>
    </source>
</reference>
<dbReference type="HOGENOM" id="CLU_089905_1_0_6"/>
<evidence type="ECO:0000313" key="4">
    <source>
        <dbReference type="Proteomes" id="UP000003692"/>
    </source>
</evidence>
<proteinExistence type="inferred from homology"/>
<organism evidence="3 4">
    <name type="scientific">Edwardsiella tarda ATCC 23685</name>
    <dbReference type="NCBI Taxonomy" id="500638"/>
    <lineage>
        <taxon>Bacteria</taxon>
        <taxon>Pseudomonadati</taxon>
        <taxon>Pseudomonadota</taxon>
        <taxon>Gammaproteobacteria</taxon>
        <taxon>Enterobacterales</taxon>
        <taxon>Hafniaceae</taxon>
        <taxon>Edwardsiella</taxon>
    </lineage>
</organism>
<feature type="transmembrane region" description="Helical" evidence="2">
    <location>
        <begin position="101"/>
        <end position="126"/>
    </location>
</feature>
<evidence type="ECO:0000313" key="3">
    <source>
        <dbReference type="EMBL" id="EFE24749.1"/>
    </source>
</evidence>
<comment type="caution">
    <text evidence="3">The sequence shown here is derived from an EMBL/GenBank/DDBJ whole genome shotgun (WGS) entry which is preliminary data.</text>
</comment>
<evidence type="ECO:0000256" key="1">
    <source>
        <dbReference type="ARBA" id="ARBA00010894"/>
    </source>
</evidence>
<keyword evidence="2" id="KW-0472">Membrane</keyword>
<dbReference type="PANTHER" id="PTHR33219">
    <property type="entry name" value="YLMG HOMOLOG PROTEIN 2, CHLOROPLASTIC"/>
    <property type="match status" value="1"/>
</dbReference>
<feature type="transmembrane region" description="Helical" evidence="2">
    <location>
        <begin position="67"/>
        <end position="89"/>
    </location>
</feature>
<protein>
    <submittedName>
        <fullName evidence="3">YGGT family protein</fullName>
    </submittedName>
</protein>
<dbReference type="Proteomes" id="UP000003692">
    <property type="component" value="Unassembled WGS sequence"/>
</dbReference>